<comment type="caution">
    <text evidence="3">The sequence shown here is derived from an EMBL/GenBank/DDBJ whole genome shotgun (WGS) entry which is preliminary data.</text>
</comment>
<protein>
    <submittedName>
        <fullName evidence="3">PilX N-terminal domain-containing pilus assembly protein</fullName>
    </submittedName>
</protein>
<organism evidence="3 4">
    <name type="scientific">Xanthomonas chitinilytica</name>
    <dbReference type="NCBI Taxonomy" id="2989819"/>
    <lineage>
        <taxon>Bacteria</taxon>
        <taxon>Pseudomonadati</taxon>
        <taxon>Pseudomonadota</taxon>
        <taxon>Gammaproteobacteria</taxon>
        <taxon>Lysobacterales</taxon>
        <taxon>Lysobacteraceae</taxon>
        <taxon>Xanthomonas</taxon>
    </lineage>
</organism>
<reference evidence="3 4" key="1">
    <citation type="submission" date="2022-10" db="EMBL/GenBank/DDBJ databases">
        <title>Xanthomonas sp. H13-6.</title>
        <authorList>
            <person name="Liu X."/>
            <person name="Deng Z."/>
            <person name="Jiang Y."/>
            <person name="Yu T."/>
            <person name="Ai J."/>
        </authorList>
    </citation>
    <scope>NUCLEOTIDE SEQUENCE [LARGE SCALE GENOMIC DNA]</scope>
    <source>
        <strain evidence="3 4">H13-6</strain>
    </source>
</reference>
<sequence>MATEVFMRRSHSTRMGGARERGAVLYIALIMLILLALIGIVGMQVTGMQERMAANYMRVNQAFQLAEASARSVEADIDSAVNSGVGTFEADQEVCEPIFDPLTWANDATNPGATHTRRIDKCFAASSRRIGEKQSEETGNIYEITALASDDDDNATASAVINTIFIP</sequence>
<keyword evidence="1" id="KW-0472">Membrane</keyword>
<keyword evidence="1" id="KW-1133">Transmembrane helix</keyword>
<accession>A0ABT3JRJ8</accession>
<evidence type="ECO:0000313" key="3">
    <source>
        <dbReference type="EMBL" id="MCW4471114.1"/>
    </source>
</evidence>
<dbReference type="EMBL" id="JAPCHY010000001">
    <property type="protein sequence ID" value="MCW4471114.1"/>
    <property type="molecule type" value="Genomic_DNA"/>
</dbReference>
<proteinExistence type="predicted"/>
<dbReference type="Pfam" id="PF14341">
    <property type="entry name" value="PilX_N"/>
    <property type="match status" value="1"/>
</dbReference>
<evidence type="ECO:0000256" key="1">
    <source>
        <dbReference type="SAM" id="Phobius"/>
    </source>
</evidence>
<dbReference type="RefSeq" id="WP_265126061.1">
    <property type="nucleotide sequence ID" value="NZ_JAPCHY010000001.1"/>
</dbReference>
<keyword evidence="4" id="KW-1185">Reference proteome</keyword>
<dbReference type="InterPro" id="IPR025746">
    <property type="entry name" value="PilX_N_dom"/>
</dbReference>
<feature type="transmembrane region" description="Helical" evidence="1">
    <location>
        <begin position="23"/>
        <end position="43"/>
    </location>
</feature>
<dbReference type="Proteomes" id="UP001209922">
    <property type="component" value="Unassembled WGS sequence"/>
</dbReference>
<name>A0ABT3JRJ8_9XANT</name>
<feature type="domain" description="Type 4 fimbrial biogenesis protein PilX N-terminal" evidence="2">
    <location>
        <begin position="21"/>
        <end position="69"/>
    </location>
</feature>
<keyword evidence="1" id="KW-0812">Transmembrane</keyword>
<gene>
    <name evidence="3" type="ORF">OK345_01150</name>
</gene>
<evidence type="ECO:0000259" key="2">
    <source>
        <dbReference type="Pfam" id="PF14341"/>
    </source>
</evidence>
<evidence type="ECO:0000313" key="4">
    <source>
        <dbReference type="Proteomes" id="UP001209922"/>
    </source>
</evidence>